<comment type="subcellular location">
    <subcellularLocation>
        <location evidence="1">Secreted</location>
    </subcellularLocation>
</comment>
<evidence type="ECO:0000313" key="6">
    <source>
        <dbReference type="EMBL" id="CAA7046302.1"/>
    </source>
</evidence>
<dbReference type="PANTHER" id="PTHR32093">
    <property type="entry name" value="LEUCINE-RICH REPEAT EXTENSIN-LIKE PROTEIN 3-RELATED"/>
    <property type="match status" value="1"/>
</dbReference>
<evidence type="ECO:0000256" key="1">
    <source>
        <dbReference type="ARBA" id="ARBA00004613"/>
    </source>
</evidence>
<keyword evidence="7" id="KW-1185">Reference proteome</keyword>
<keyword evidence="3" id="KW-0433">Leucine-rich repeat</keyword>
<dbReference type="InterPro" id="IPR032675">
    <property type="entry name" value="LRR_dom_sf"/>
</dbReference>
<dbReference type="EMBL" id="CACVBM020001341">
    <property type="protein sequence ID" value="CAA7046302.1"/>
    <property type="molecule type" value="Genomic_DNA"/>
</dbReference>
<dbReference type="InterPro" id="IPR051582">
    <property type="entry name" value="LRR_extensin-like_regulator"/>
</dbReference>
<evidence type="ECO:0000313" key="7">
    <source>
        <dbReference type="Proteomes" id="UP000467841"/>
    </source>
</evidence>
<proteinExistence type="predicted"/>
<accession>A0A6D2K231</accession>
<name>A0A6D2K231_9BRAS</name>
<dbReference type="AlphaFoldDB" id="A0A6D2K231"/>
<reference evidence="6" key="1">
    <citation type="submission" date="2020-01" db="EMBL/GenBank/DDBJ databases">
        <authorList>
            <person name="Mishra B."/>
        </authorList>
    </citation>
    <scope>NUCLEOTIDE SEQUENCE [LARGE SCALE GENOMIC DNA]</scope>
</reference>
<keyword evidence="5" id="KW-0677">Repeat</keyword>
<evidence type="ECO:0000256" key="4">
    <source>
        <dbReference type="ARBA" id="ARBA00022729"/>
    </source>
</evidence>
<gene>
    <name evidence="6" type="ORF">MERR_LOCUS33537</name>
</gene>
<dbReference type="PANTHER" id="PTHR32093:SF120">
    <property type="entry name" value="LEUCINE-RICH REPEAT EXTENSIN-LIKE PROTEIN 3-RELATED"/>
    <property type="match status" value="1"/>
</dbReference>
<protein>
    <recommendedName>
        <fullName evidence="8">Leucine-rich repeat-containing N-terminal plant-type domain-containing protein</fullName>
    </recommendedName>
</protein>
<dbReference type="OrthoDB" id="676979at2759"/>
<keyword evidence="4" id="KW-0732">Signal</keyword>
<organism evidence="6 7">
    <name type="scientific">Microthlaspi erraticum</name>
    <dbReference type="NCBI Taxonomy" id="1685480"/>
    <lineage>
        <taxon>Eukaryota</taxon>
        <taxon>Viridiplantae</taxon>
        <taxon>Streptophyta</taxon>
        <taxon>Embryophyta</taxon>
        <taxon>Tracheophyta</taxon>
        <taxon>Spermatophyta</taxon>
        <taxon>Magnoliopsida</taxon>
        <taxon>eudicotyledons</taxon>
        <taxon>Gunneridae</taxon>
        <taxon>Pentapetalae</taxon>
        <taxon>rosids</taxon>
        <taxon>malvids</taxon>
        <taxon>Brassicales</taxon>
        <taxon>Brassicaceae</taxon>
        <taxon>Coluteocarpeae</taxon>
        <taxon>Microthlaspi</taxon>
    </lineage>
</organism>
<dbReference type="GO" id="GO:0005576">
    <property type="term" value="C:extracellular region"/>
    <property type="evidence" value="ECO:0007669"/>
    <property type="project" value="UniProtKB-SubCell"/>
</dbReference>
<comment type="caution">
    <text evidence="6">The sequence shown here is derived from an EMBL/GenBank/DDBJ whole genome shotgun (WGS) entry which is preliminary data.</text>
</comment>
<evidence type="ECO:0000256" key="5">
    <source>
        <dbReference type="ARBA" id="ARBA00022737"/>
    </source>
</evidence>
<dbReference type="Gene3D" id="3.80.10.10">
    <property type="entry name" value="Ribonuclease Inhibitor"/>
    <property type="match status" value="1"/>
</dbReference>
<evidence type="ECO:0000256" key="2">
    <source>
        <dbReference type="ARBA" id="ARBA00022525"/>
    </source>
</evidence>
<keyword evidence="2" id="KW-0964">Secreted</keyword>
<evidence type="ECO:0008006" key="8">
    <source>
        <dbReference type="Google" id="ProtNLM"/>
    </source>
</evidence>
<dbReference type="Proteomes" id="UP000467841">
    <property type="component" value="Unassembled WGS sequence"/>
</dbReference>
<evidence type="ECO:0000256" key="3">
    <source>
        <dbReference type="ARBA" id="ARBA00022614"/>
    </source>
</evidence>
<sequence>MKNLEEIIFMNNGLNSCLPVDIGRLKNVTVFNVSFNELVGPLPVSVCETGLVLVEQFNVAHNRLSGKILVSICQLPKLENFTYSYNFFTGEPPMCLRLPVSNERRNCLLGRPAQRSSKQCAVFLSRPPVDCGSFKCGRSVSHSPPCLYLELCLK</sequence>
<dbReference type="SUPFAM" id="SSF52058">
    <property type="entry name" value="L domain-like"/>
    <property type="match status" value="1"/>
</dbReference>